<proteinExistence type="predicted"/>
<dbReference type="WBParaSite" id="PDA_v2.g79.t1">
    <property type="protein sequence ID" value="PDA_v2.g79.t1"/>
    <property type="gene ID" value="PDA_v2.g79"/>
</dbReference>
<protein>
    <submittedName>
        <fullName evidence="5">AMP-dependent synthetase/ligase domain-containing protein</fullName>
    </submittedName>
</protein>
<feature type="domain" description="AMP-dependent synthetase/ligase" evidence="3">
    <location>
        <begin position="27"/>
        <end position="104"/>
    </location>
</feature>
<keyword evidence="2" id="KW-0576">Peroxisome</keyword>
<dbReference type="InterPro" id="IPR000873">
    <property type="entry name" value="AMP-dep_synth/lig_dom"/>
</dbReference>
<dbReference type="Pfam" id="PF00501">
    <property type="entry name" value="AMP-binding"/>
    <property type="match status" value="1"/>
</dbReference>
<dbReference type="AlphaFoldDB" id="A0A914R0G3"/>
<dbReference type="Gene3D" id="3.40.50.12780">
    <property type="entry name" value="N-terminal domain of ligase-like"/>
    <property type="match status" value="1"/>
</dbReference>
<sequence>MVIFKSPFKPVQIANEPFGDFILANLWKHAVENPEKKAIISAEDESISVTYSDLYVQSLSVASFLHQRHFGHGDIACLVLPNCYQWVPIFLGCSLQGGAVSGASVVFTDCKLLCF</sequence>
<keyword evidence="4" id="KW-1185">Reference proteome</keyword>
<evidence type="ECO:0000313" key="5">
    <source>
        <dbReference type="WBParaSite" id="PDA_v2.g79.t1"/>
    </source>
</evidence>
<evidence type="ECO:0000256" key="1">
    <source>
        <dbReference type="ARBA" id="ARBA00004275"/>
    </source>
</evidence>
<comment type="subcellular location">
    <subcellularLocation>
        <location evidence="1">Peroxisome</location>
    </subcellularLocation>
</comment>
<dbReference type="GO" id="GO:0005777">
    <property type="term" value="C:peroxisome"/>
    <property type="evidence" value="ECO:0007669"/>
    <property type="project" value="UniProtKB-SubCell"/>
</dbReference>
<dbReference type="SUPFAM" id="SSF56801">
    <property type="entry name" value="Acetyl-CoA synthetase-like"/>
    <property type="match status" value="1"/>
</dbReference>
<dbReference type="GO" id="GO:0016405">
    <property type="term" value="F:CoA-ligase activity"/>
    <property type="evidence" value="ECO:0007669"/>
    <property type="project" value="TreeGrafter"/>
</dbReference>
<dbReference type="PANTHER" id="PTHR24096:SF422">
    <property type="entry name" value="BCDNA.GH02901"/>
    <property type="match status" value="1"/>
</dbReference>
<evidence type="ECO:0000313" key="4">
    <source>
        <dbReference type="Proteomes" id="UP000887578"/>
    </source>
</evidence>
<organism evidence="4 5">
    <name type="scientific">Panagrolaimus davidi</name>
    <dbReference type="NCBI Taxonomy" id="227884"/>
    <lineage>
        <taxon>Eukaryota</taxon>
        <taxon>Metazoa</taxon>
        <taxon>Ecdysozoa</taxon>
        <taxon>Nematoda</taxon>
        <taxon>Chromadorea</taxon>
        <taxon>Rhabditida</taxon>
        <taxon>Tylenchina</taxon>
        <taxon>Panagrolaimomorpha</taxon>
        <taxon>Panagrolaimoidea</taxon>
        <taxon>Panagrolaimidae</taxon>
        <taxon>Panagrolaimus</taxon>
    </lineage>
</organism>
<dbReference type="PANTHER" id="PTHR24096">
    <property type="entry name" value="LONG-CHAIN-FATTY-ACID--COA LIGASE"/>
    <property type="match status" value="1"/>
</dbReference>
<evidence type="ECO:0000259" key="3">
    <source>
        <dbReference type="Pfam" id="PF00501"/>
    </source>
</evidence>
<name>A0A914R0G3_9BILA</name>
<reference evidence="5" key="1">
    <citation type="submission" date="2022-11" db="UniProtKB">
        <authorList>
            <consortium name="WormBaseParasite"/>
        </authorList>
    </citation>
    <scope>IDENTIFICATION</scope>
</reference>
<accession>A0A914R0G3</accession>
<dbReference type="InterPro" id="IPR042099">
    <property type="entry name" value="ANL_N_sf"/>
</dbReference>
<dbReference type="Proteomes" id="UP000887578">
    <property type="component" value="Unplaced"/>
</dbReference>
<evidence type="ECO:0000256" key="2">
    <source>
        <dbReference type="ARBA" id="ARBA00023140"/>
    </source>
</evidence>